<name>A0A1M5C2B0_9FIRM</name>
<proteinExistence type="predicted"/>
<dbReference type="AlphaFoldDB" id="A0A1M5C2B0"/>
<keyword evidence="2" id="KW-1185">Reference proteome</keyword>
<sequence length="95" mass="10590">MLFLAEMSGWLANKINFWRKITLANRQHREEGYVAPRQDLEKLLGLQGVAATPLRPAGAALIDGHLNPAMLKNGIVLSEILGPPAARRRRNRVCH</sequence>
<protein>
    <submittedName>
        <fullName evidence="1">Uncharacterized protein</fullName>
    </submittedName>
</protein>
<gene>
    <name evidence="1" type="ORF">SAMN02745133_02767</name>
</gene>
<evidence type="ECO:0000313" key="1">
    <source>
        <dbReference type="EMBL" id="SHF48562.1"/>
    </source>
</evidence>
<dbReference type="STRING" id="1121429.SAMN02745133_02767"/>
<organism evidence="1 2">
    <name type="scientific">Desulforamulus putei DSM 12395</name>
    <dbReference type="NCBI Taxonomy" id="1121429"/>
    <lineage>
        <taxon>Bacteria</taxon>
        <taxon>Bacillati</taxon>
        <taxon>Bacillota</taxon>
        <taxon>Clostridia</taxon>
        <taxon>Eubacteriales</taxon>
        <taxon>Peptococcaceae</taxon>
        <taxon>Desulforamulus</taxon>
    </lineage>
</organism>
<dbReference type="EMBL" id="FQUY01000027">
    <property type="protein sequence ID" value="SHF48562.1"/>
    <property type="molecule type" value="Genomic_DNA"/>
</dbReference>
<dbReference type="RefSeq" id="WP_238457064.1">
    <property type="nucleotide sequence ID" value="NZ_FQUY01000027.1"/>
</dbReference>
<evidence type="ECO:0000313" key="2">
    <source>
        <dbReference type="Proteomes" id="UP000184148"/>
    </source>
</evidence>
<reference evidence="2" key="1">
    <citation type="submission" date="2016-11" db="EMBL/GenBank/DDBJ databases">
        <authorList>
            <person name="Varghese N."/>
            <person name="Submissions S."/>
        </authorList>
    </citation>
    <scope>NUCLEOTIDE SEQUENCE [LARGE SCALE GENOMIC DNA]</scope>
    <source>
        <strain evidence="2">DSM 12395</strain>
    </source>
</reference>
<accession>A0A1M5C2B0</accession>
<dbReference type="Proteomes" id="UP000184148">
    <property type="component" value="Unassembled WGS sequence"/>
</dbReference>